<reference evidence="5" key="2">
    <citation type="journal article" date="2023" name="BMC Genomics">
        <title>Pest status, molecular evolution, and epigenetic factors derived from the genome assembly of Frankliniella fusca, a thysanopteran phytovirus vector.</title>
        <authorList>
            <person name="Catto M.A."/>
            <person name="Labadie P.E."/>
            <person name="Jacobson A.L."/>
            <person name="Kennedy G.G."/>
            <person name="Srinivasan R."/>
            <person name="Hunt B.G."/>
        </authorList>
    </citation>
    <scope>NUCLEOTIDE SEQUENCE</scope>
    <source>
        <strain evidence="5">PL_HMW_Pooled</strain>
    </source>
</reference>
<dbReference type="InterPro" id="IPR048365">
    <property type="entry name" value="TNP-like_RNaseH_N"/>
</dbReference>
<feature type="compositionally biased region" description="Low complexity" evidence="1">
    <location>
        <begin position="70"/>
        <end position="91"/>
    </location>
</feature>
<proteinExistence type="predicted"/>
<feature type="domain" description="Transposable element P transposase-like RNase H" evidence="2">
    <location>
        <begin position="488"/>
        <end position="635"/>
    </location>
</feature>
<evidence type="ECO:0000259" key="4">
    <source>
        <dbReference type="Pfam" id="PF21789"/>
    </source>
</evidence>
<reference evidence="5" key="1">
    <citation type="submission" date="2021-07" db="EMBL/GenBank/DDBJ databases">
        <authorList>
            <person name="Catto M.A."/>
            <person name="Jacobson A."/>
            <person name="Kennedy G."/>
            <person name="Labadie P."/>
            <person name="Hunt B.G."/>
            <person name="Srinivasan R."/>
        </authorList>
    </citation>
    <scope>NUCLEOTIDE SEQUENCE</scope>
    <source>
        <strain evidence="5">PL_HMW_Pooled</strain>
        <tissue evidence="5">Head</tissue>
    </source>
</reference>
<evidence type="ECO:0000313" key="6">
    <source>
        <dbReference type="Proteomes" id="UP001219518"/>
    </source>
</evidence>
<feature type="domain" description="Transposable element P transposase-like RNase H C-terminal" evidence="4">
    <location>
        <begin position="874"/>
        <end position="903"/>
    </location>
</feature>
<feature type="region of interest" description="Disordered" evidence="1">
    <location>
        <begin position="65"/>
        <end position="92"/>
    </location>
</feature>
<dbReference type="EMBL" id="JAHWGI010001226">
    <property type="protein sequence ID" value="KAK3925303.1"/>
    <property type="molecule type" value="Genomic_DNA"/>
</dbReference>
<dbReference type="Proteomes" id="UP001219518">
    <property type="component" value="Unassembled WGS sequence"/>
</dbReference>
<dbReference type="Pfam" id="PF21789">
    <property type="entry name" value="TNP-like_RNaseH_C"/>
    <property type="match status" value="1"/>
</dbReference>
<feature type="compositionally biased region" description="Polar residues" evidence="1">
    <location>
        <begin position="894"/>
        <end position="910"/>
    </location>
</feature>
<feature type="region of interest" description="Disordered" evidence="1">
    <location>
        <begin position="1"/>
        <end position="38"/>
    </location>
</feature>
<dbReference type="Pfam" id="PF21787">
    <property type="entry name" value="TNP-like_RNaseH_N"/>
    <property type="match status" value="1"/>
</dbReference>
<evidence type="ECO:0000313" key="5">
    <source>
        <dbReference type="EMBL" id="KAK3925303.1"/>
    </source>
</evidence>
<feature type="compositionally biased region" description="Basic and acidic residues" evidence="1">
    <location>
        <begin position="1"/>
        <end position="13"/>
    </location>
</feature>
<name>A0AAE1HQ31_9NEOP</name>
<dbReference type="Pfam" id="PF21788">
    <property type="entry name" value="TNP-like_GBD"/>
    <property type="match status" value="1"/>
</dbReference>
<feature type="region of interest" description="Disordered" evidence="1">
    <location>
        <begin position="885"/>
        <end position="946"/>
    </location>
</feature>
<sequence>MEDDQNRNEEVQKPRKKAGRKKVAQRKKVNRPKAKSIRASAADIAECLFSDDELRENFLIEYENPEVCDSSEPSASEVSVKSSDASSSDISNVMSPASVSLMSVWEANSSCSSTNDSRPSSSATFRSPSALSFKSENFISPSTPEPASSCLQEPSAGYNIHEESKDEATQNAPTLELIEKGLVSFRARLPKSWVAIADGSGFHLIRHSPVSPLAIQREIFISYNGNVVIYLHSTPVPSFQDIFRLSSNNLIMFSDDTLEKYCLFGVSLVKQFLMYNSCIGANDLETKDYWYMVADSYHDTNPYHEISYIETCRSLSCRRIVEMGHASRCKECTKLAKNISKRKCFLLSPAADPNTNNEILTRQQALTKIAEQTSIIRRKEKQVAYHKLKSMIDTEGVNLDEELSEQFTDILMSSCKLSENQKMFLMEQWSQSNKSDSRSHRWHPAMIRLALHIYTTSPAGYRALQDSGAIKLPCTRTLFDYSHAIQAKEGVHDGLLALIQDKVNSFQESYKKYHVMLCDGMHISQNLVYRKQDGVLVGYTHLDDVKEEVDRFEKYLDGQVAVEGERQLATEILAFMVKGIASDAKCVVACYPCKVLTKEMMYKWSWDVIRACEIRNIKILAFVCDGLGVNRAFFQMHVPVTKETNFGVVFDTVNFCSPERRTLYFISDVCHLLKTLRNAFYNSGQGKKKPRLLRVNGQTIEWKTIIRLYLTFKSDNFRKAHKLNSQNVFPTSYSKMKVRYAAHVLSKTVGIDLKKMGWTGLEETVKYILLCDRFFDILNGAHSAQASRSKNKDLAAYTSADDDRFKWLKEEFLAYFVNWKKEVQAMPIDQKEKEQMLPPQATLNGLEISINAIEGATKFFLNEAGGKFVMARVFSQDPLEQFFGKQRMGGGGSRNPNSAQWQQKQVSDAVTRSLGVRIRGANSTEGDVGHTISDEPLQKRKRAAPK</sequence>
<evidence type="ECO:0000256" key="1">
    <source>
        <dbReference type="SAM" id="MobiDB-lite"/>
    </source>
</evidence>
<comment type="caution">
    <text evidence="5">The sequence shown here is derived from an EMBL/GenBank/DDBJ whole genome shotgun (WGS) entry which is preliminary data.</text>
</comment>
<accession>A0AAE1HQ31</accession>
<dbReference type="InterPro" id="IPR048366">
    <property type="entry name" value="TNP-like_GBD"/>
</dbReference>
<gene>
    <name evidence="5" type="ORF">KUF71_013510</name>
</gene>
<dbReference type="AlphaFoldDB" id="A0AAE1HQ31"/>
<protein>
    <submittedName>
        <fullName evidence="5">Transposable element P transposase</fullName>
    </submittedName>
</protein>
<evidence type="ECO:0000259" key="3">
    <source>
        <dbReference type="Pfam" id="PF21788"/>
    </source>
</evidence>
<evidence type="ECO:0000259" key="2">
    <source>
        <dbReference type="Pfam" id="PF21787"/>
    </source>
</evidence>
<dbReference type="InterPro" id="IPR048367">
    <property type="entry name" value="TNP-like_RNaseH_C"/>
</dbReference>
<feature type="compositionally biased region" description="Basic residues" evidence="1">
    <location>
        <begin position="14"/>
        <end position="36"/>
    </location>
</feature>
<feature type="domain" description="Transposable element P transposase-like GTP-binding insertion" evidence="3">
    <location>
        <begin position="670"/>
        <end position="785"/>
    </location>
</feature>
<organism evidence="5 6">
    <name type="scientific">Frankliniella fusca</name>
    <dbReference type="NCBI Taxonomy" id="407009"/>
    <lineage>
        <taxon>Eukaryota</taxon>
        <taxon>Metazoa</taxon>
        <taxon>Ecdysozoa</taxon>
        <taxon>Arthropoda</taxon>
        <taxon>Hexapoda</taxon>
        <taxon>Insecta</taxon>
        <taxon>Pterygota</taxon>
        <taxon>Neoptera</taxon>
        <taxon>Paraneoptera</taxon>
        <taxon>Thysanoptera</taxon>
        <taxon>Terebrantia</taxon>
        <taxon>Thripoidea</taxon>
        <taxon>Thripidae</taxon>
        <taxon>Frankliniella</taxon>
    </lineage>
</organism>
<keyword evidence="6" id="KW-1185">Reference proteome</keyword>